<dbReference type="GO" id="GO:0003677">
    <property type="term" value="F:DNA binding"/>
    <property type="evidence" value="ECO:0007669"/>
    <property type="project" value="InterPro"/>
</dbReference>
<dbReference type="EMBL" id="UOFL01000073">
    <property type="protein sequence ID" value="VAW75008.1"/>
    <property type="molecule type" value="Genomic_DNA"/>
</dbReference>
<proteinExistence type="predicted"/>
<gene>
    <name evidence="1" type="ORF">MNBD_GAMMA12-736</name>
</gene>
<accession>A0A3B0Y2U5</accession>
<organism evidence="1">
    <name type="scientific">hydrothermal vent metagenome</name>
    <dbReference type="NCBI Taxonomy" id="652676"/>
    <lineage>
        <taxon>unclassified sequences</taxon>
        <taxon>metagenomes</taxon>
        <taxon>ecological metagenomes</taxon>
    </lineage>
</organism>
<dbReference type="InterPro" id="IPR010982">
    <property type="entry name" value="Lambda_DNA-bd_dom_sf"/>
</dbReference>
<dbReference type="Gene3D" id="1.10.260.40">
    <property type="entry name" value="lambda repressor-like DNA-binding domains"/>
    <property type="match status" value="1"/>
</dbReference>
<reference evidence="1" key="1">
    <citation type="submission" date="2018-06" db="EMBL/GenBank/DDBJ databases">
        <authorList>
            <person name="Zhirakovskaya E."/>
        </authorList>
    </citation>
    <scope>NUCLEOTIDE SEQUENCE</scope>
</reference>
<evidence type="ECO:0000313" key="1">
    <source>
        <dbReference type="EMBL" id="VAW75008.1"/>
    </source>
</evidence>
<name>A0A3B0Y2U5_9ZZZZ</name>
<sequence length="112" mass="12438">MTIIIVIMRNKRSTLFPKQQLILTELGENISLAIRRRKLSLAQVAERADMCRETLASIRKGDPGVSIGNYLLVLAVLGLESDLLLLAQDDVMGRKIQDAGLPTRIRAPKKKS</sequence>
<evidence type="ECO:0008006" key="2">
    <source>
        <dbReference type="Google" id="ProtNLM"/>
    </source>
</evidence>
<protein>
    <recommendedName>
        <fullName evidence="2">HTH cro/C1-type domain-containing protein</fullName>
    </recommendedName>
</protein>
<dbReference type="SUPFAM" id="SSF47413">
    <property type="entry name" value="lambda repressor-like DNA-binding domains"/>
    <property type="match status" value="1"/>
</dbReference>
<dbReference type="AlphaFoldDB" id="A0A3B0Y2U5"/>